<dbReference type="PANTHER" id="PTHR31566:SF0">
    <property type="entry name" value="CYTOCHROME C BIOGENESIS PROTEIN CCS1, CHLOROPLASTIC"/>
    <property type="match status" value="1"/>
</dbReference>
<evidence type="ECO:0000256" key="5">
    <source>
        <dbReference type="ARBA" id="ARBA00023136"/>
    </source>
</evidence>
<feature type="region of interest" description="Disordered" evidence="6">
    <location>
        <begin position="553"/>
        <end position="575"/>
    </location>
</feature>
<evidence type="ECO:0000259" key="8">
    <source>
        <dbReference type="Pfam" id="PF05140"/>
    </source>
</evidence>
<feature type="compositionally biased region" description="Basic and acidic residues" evidence="6">
    <location>
        <begin position="1"/>
        <end position="11"/>
    </location>
</feature>
<keyword evidence="3" id="KW-0201">Cytochrome c-type biogenesis</keyword>
<keyword evidence="4 7" id="KW-1133">Transmembrane helix</keyword>
<evidence type="ECO:0000313" key="9">
    <source>
        <dbReference type="EMBL" id="GMA94803.1"/>
    </source>
</evidence>
<gene>
    <name evidence="9" type="ORF">GCM10025881_16270</name>
</gene>
<evidence type="ECO:0000256" key="7">
    <source>
        <dbReference type="SAM" id="Phobius"/>
    </source>
</evidence>
<dbReference type="Proteomes" id="UP001157034">
    <property type="component" value="Unassembled WGS sequence"/>
</dbReference>
<evidence type="ECO:0000256" key="6">
    <source>
        <dbReference type="SAM" id="MobiDB-lite"/>
    </source>
</evidence>
<accession>A0ABQ6K5H0</accession>
<reference evidence="10" key="1">
    <citation type="journal article" date="2019" name="Int. J. Syst. Evol. Microbiol.">
        <title>The Global Catalogue of Microorganisms (GCM) 10K type strain sequencing project: providing services to taxonomists for standard genome sequencing and annotation.</title>
        <authorList>
            <consortium name="The Broad Institute Genomics Platform"/>
            <consortium name="The Broad Institute Genome Sequencing Center for Infectious Disease"/>
            <person name="Wu L."/>
            <person name="Ma J."/>
        </authorList>
    </citation>
    <scope>NUCLEOTIDE SEQUENCE [LARGE SCALE GENOMIC DNA]</scope>
    <source>
        <strain evidence="10">NBRC 108894</strain>
    </source>
</reference>
<feature type="transmembrane region" description="Helical" evidence="7">
    <location>
        <begin position="112"/>
        <end position="129"/>
    </location>
</feature>
<evidence type="ECO:0000256" key="2">
    <source>
        <dbReference type="ARBA" id="ARBA00022692"/>
    </source>
</evidence>
<comment type="caution">
    <text evidence="9">The sequence shown here is derived from an EMBL/GenBank/DDBJ whole genome shotgun (WGS) entry which is preliminary data.</text>
</comment>
<evidence type="ECO:0000256" key="4">
    <source>
        <dbReference type="ARBA" id="ARBA00022989"/>
    </source>
</evidence>
<keyword evidence="2 7" id="KW-0812">Transmembrane</keyword>
<dbReference type="RefSeq" id="WP_284253687.1">
    <property type="nucleotide sequence ID" value="NZ_BSVB01000001.1"/>
</dbReference>
<evidence type="ECO:0000256" key="3">
    <source>
        <dbReference type="ARBA" id="ARBA00022748"/>
    </source>
</evidence>
<proteinExistence type="predicted"/>
<feature type="transmembrane region" description="Helical" evidence="7">
    <location>
        <begin position="208"/>
        <end position="229"/>
    </location>
</feature>
<evidence type="ECO:0000313" key="10">
    <source>
        <dbReference type="Proteomes" id="UP001157034"/>
    </source>
</evidence>
<dbReference type="InterPro" id="IPR023494">
    <property type="entry name" value="Cyt_c_bgen_Ccs1/CcsB/ResB"/>
</dbReference>
<dbReference type="InterPro" id="IPR007816">
    <property type="entry name" value="ResB-like_domain"/>
</dbReference>
<protein>
    <submittedName>
        <fullName evidence="9">Cytochrome c biogenesis protein ResB</fullName>
    </submittedName>
</protein>
<comment type="subcellular location">
    <subcellularLocation>
        <location evidence="1">Membrane</location>
        <topology evidence="1">Multi-pass membrane protein</topology>
    </subcellularLocation>
</comment>
<feature type="region of interest" description="Disordered" evidence="6">
    <location>
        <begin position="1"/>
        <end position="35"/>
    </location>
</feature>
<sequence length="575" mass="61705">MSRSDLSRSDSDAPTSFGARPDGHAEAPEPAPGIQQPRLGPVGWLRFLWRQLTSMRTALILLLLLALAAVPGSLVPQRTSDPNGVIQFQQQNPDGYKILDALGVFSTFASPWFSAIYLLLFVSLVGCIIPRTRHHLQALVAKPPRTPARLERLIGYTEATTAVDAPTAVAEGRRVLRRLGYRVENYPLPGGGDSVSAERGYLRETGNLIFHVALVGILLTVGVFGGFGYTGQRILVQDSTFTNVGSDYDSFIPGRFSSVDDLQPYQMRLESFRPTYAFNQTTGTWDPEDYVTRLSTRTPGGGWTKQELKINAPITVGGTQIYLLGNGYAPILTIRDSHGTVVKNEPTPFLAQDANLTSNGVLKVADGLTDSTGKPTQIGIQGFFRPTPPAGKDQILSAAPQLSPKADVFLSVYIGDLGLGGGTPQNVYTLDVAKLKLAAGRDPATSKTVGGGPIDLVRGQTATLPDGLGTITFSGIRRYVSLDIHHDPTPLPALVFALLVLGGLLLSLFVPRRRMWITAVTGEDGTRLRYAGLARGEDANLEAAVAEVAARHRAALGDPGDPDGPDDPRTPIPRM</sequence>
<feature type="transmembrane region" description="Helical" evidence="7">
    <location>
        <begin position="57"/>
        <end position="75"/>
    </location>
</feature>
<dbReference type="EMBL" id="BSVB01000001">
    <property type="protein sequence ID" value="GMA94803.1"/>
    <property type="molecule type" value="Genomic_DNA"/>
</dbReference>
<keyword evidence="10" id="KW-1185">Reference proteome</keyword>
<evidence type="ECO:0000256" key="1">
    <source>
        <dbReference type="ARBA" id="ARBA00004141"/>
    </source>
</evidence>
<keyword evidence="5 7" id="KW-0472">Membrane</keyword>
<name>A0ABQ6K5H0_9MICO</name>
<dbReference type="Pfam" id="PF05140">
    <property type="entry name" value="ResB"/>
    <property type="match status" value="1"/>
</dbReference>
<dbReference type="PANTHER" id="PTHR31566">
    <property type="entry name" value="CYTOCHROME C BIOGENESIS PROTEIN CCS1, CHLOROPLASTIC"/>
    <property type="match status" value="1"/>
</dbReference>
<feature type="domain" description="ResB-like" evidence="8">
    <location>
        <begin position="55"/>
        <end position="544"/>
    </location>
</feature>
<feature type="transmembrane region" description="Helical" evidence="7">
    <location>
        <begin position="491"/>
        <end position="510"/>
    </location>
</feature>
<organism evidence="9 10">
    <name type="scientific">Pseudolysinimonas kribbensis</name>
    <dbReference type="NCBI Taxonomy" id="433641"/>
    <lineage>
        <taxon>Bacteria</taxon>
        <taxon>Bacillati</taxon>
        <taxon>Actinomycetota</taxon>
        <taxon>Actinomycetes</taxon>
        <taxon>Micrococcales</taxon>
        <taxon>Microbacteriaceae</taxon>
        <taxon>Pseudolysinimonas</taxon>
    </lineage>
</organism>